<organism evidence="1 2">
    <name type="scientific">candidate division WWE3 bacterium CG_4_10_14_0_2_um_filter_41_14</name>
    <dbReference type="NCBI Taxonomy" id="1975072"/>
    <lineage>
        <taxon>Bacteria</taxon>
        <taxon>Katanobacteria</taxon>
    </lineage>
</organism>
<protein>
    <submittedName>
        <fullName evidence="1">Uncharacterized protein</fullName>
    </submittedName>
</protein>
<accession>A0A2M7THL3</accession>
<gene>
    <name evidence="1" type="ORF">COY32_04550</name>
</gene>
<proteinExistence type="predicted"/>
<evidence type="ECO:0000313" key="2">
    <source>
        <dbReference type="Proteomes" id="UP000228920"/>
    </source>
</evidence>
<comment type="caution">
    <text evidence="1">The sequence shown here is derived from an EMBL/GenBank/DDBJ whole genome shotgun (WGS) entry which is preliminary data.</text>
</comment>
<dbReference type="AlphaFoldDB" id="A0A2M7THL3"/>
<sequence length="69" mass="7585">MQFYSVQLKDRVEVPEDQITIVTMGNGRKSARAEVTKDGKVLKLIQFLSETTAAELLSKGAKNAEEANS</sequence>
<evidence type="ECO:0000313" key="1">
    <source>
        <dbReference type="EMBL" id="PIZ45793.1"/>
    </source>
</evidence>
<dbReference type="Proteomes" id="UP000228920">
    <property type="component" value="Unassembled WGS sequence"/>
</dbReference>
<dbReference type="EMBL" id="PFNL01000122">
    <property type="protein sequence ID" value="PIZ45793.1"/>
    <property type="molecule type" value="Genomic_DNA"/>
</dbReference>
<name>A0A2M7THL3_UNCKA</name>
<reference evidence="2" key="1">
    <citation type="submission" date="2017-09" db="EMBL/GenBank/DDBJ databases">
        <title>Depth-based differentiation of microbial function through sediment-hosted aquifers and enrichment of novel symbionts in the deep terrestrial subsurface.</title>
        <authorList>
            <person name="Probst A.J."/>
            <person name="Ladd B."/>
            <person name="Jarett J.K."/>
            <person name="Geller-Mcgrath D.E."/>
            <person name="Sieber C.M.K."/>
            <person name="Emerson J.B."/>
            <person name="Anantharaman K."/>
            <person name="Thomas B.C."/>
            <person name="Malmstrom R."/>
            <person name="Stieglmeier M."/>
            <person name="Klingl A."/>
            <person name="Woyke T."/>
            <person name="Ryan C.M."/>
            <person name="Banfield J.F."/>
        </authorList>
    </citation>
    <scope>NUCLEOTIDE SEQUENCE [LARGE SCALE GENOMIC DNA]</scope>
</reference>